<reference evidence="1 2" key="1">
    <citation type="submission" date="2020-05" db="EMBL/GenBank/DDBJ databases">
        <title>Azospirillum oleiclasticum sp. nov, a nitrogen-fixing and heavy crude oil-emulsifying bacterium isolated from the crude oil of Yumen Oilfield.</title>
        <authorList>
            <person name="Wu D."/>
            <person name="Cai M."/>
            <person name="Zhang X."/>
        </authorList>
    </citation>
    <scope>NUCLEOTIDE SEQUENCE [LARGE SCALE GENOMIC DNA]</scope>
    <source>
        <strain evidence="1 2">ROY-1-1-2</strain>
    </source>
</reference>
<comment type="caution">
    <text evidence="1">The sequence shown here is derived from an EMBL/GenBank/DDBJ whole genome shotgun (WGS) entry which is preliminary data.</text>
</comment>
<accession>A0ABX2T8J1</accession>
<sequence>MRREDLVTLPSPDPRHDYLVELRAAAGPVALRVRYVPDRLILDPASLARHTEGLTGGLEAVALALLDDLANELVPRWLEVTASAETPLPHRVVAEDRQPAWDNPTLLARLERI</sequence>
<protein>
    <submittedName>
        <fullName evidence="1">Uncharacterized protein</fullName>
    </submittedName>
</protein>
<proteinExistence type="predicted"/>
<evidence type="ECO:0000313" key="2">
    <source>
        <dbReference type="Proteomes" id="UP000584642"/>
    </source>
</evidence>
<gene>
    <name evidence="1" type="ORF">HND93_04670</name>
</gene>
<keyword evidence="2" id="KW-1185">Reference proteome</keyword>
<name>A0ABX2T8J1_9PROT</name>
<evidence type="ECO:0000313" key="1">
    <source>
        <dbReference type="EMBL" id="NYZ18995.1"/>
    </source>
</evidence>
<dbReference type="EMBL" id="JABFDB010000001">
    <property type="protein sequence ID" value="NYZ18995.1"/>
    <property type="molecule type" value="Genomic_DNA"/>
</dbReference>
<organism evidence="1 2">
    <name type="scientific">Azospirillum oleiclasticum</name>
    <dbReference type="NCBI Taxonomy" id="2735135"/>
    <lineage>
        <taxon>Bacteria</taxon>
        <taxon>Pseudomonadati</taxon>
        <taxon>Pseudomonadota</taxon>
        <taxon>Alphaproteobacteria</taxon>
        <taxon>Rhodospirillales</taxon>
        <taxon>Azospirillaceae</taxon>
        <taxon>Azospirillum</taxon>
    </lineage>
</organism>
<dbReference type="Proteomes" id="UP000584642">
    <property type="component" value="Unassembled WGS sequence"/>
</dbReference>